<evidence type="ECO:0000313" key="1">
    <source>
        <dbReference type="EMBL" id="PYZ95400.1"/>
    </source>
</evidence>
<proteinExistence type="predicted"/>
<dbReference type="EMBL" id="PDOF01000006">
    <property type="protein sequence ID" value="PYZ95400.1"/>
    <property type="molecule type" value="Genomic_DNA"/>
</dbReference>
<accession>A0A2W0H5E8</accession>
<dbReference type="AlphaFoldDB" id="A0A2W0H5E8"/>
<protein>
    <submittedName>
        <fullName evidence="1">Uncharacterized protein</fullName>
    </submittedName>
</protein>
<gene>
    <name evidence="1" type="ORF">CR205_19915</name>
</gene>
<evidence type="ECO:0000313" key="2">
    <source>
        <dbReference type="Proteomes" id="UP000248066"/>
    </source>
</evidence>
<dbReference type="OrthoDB" id="2941530at2"/>
<comment type="caution">
    <text evidence="1">The sequence shown here is derived from an EMBL/GenBank/DDBJ whole genome shotgun (WGS) entry which is preliminary data.</text>
</comment>
<reference evidence="1 2" key="1">
    <citation type="submission" date="2017-10" db="EMBL/GenBank/DDBJ databases">
        <title>Bacillus sp. nov., a halophilic bacterium isolated from a Yangshapao Lake.</title>
        <authorList>
            <person name="Wang H."/>
        </authorList>
    </citation>
    <scope>NUCLEOTIDE SEQUENCE [LARGE SCALE GENOMIC DNA]</scope>
    <source>
        <strain evidence="1 2">YSP-3</strain>
    </source>
</reference>
<dbReference type="Proteomes" id="UP000248066">
    <property type="component" value="Unassembled WGS sequence"/>
</dbReference>
<organism evidence="1 2">
    <name type="scientific">Alteribacter lacisalsi</name>
    <dbReference type="NCBI Taxonomy" id="2045244"/>
    <lineage>
        <taxon>Bacteria</taxon>
        <taxon>Bacillati</taxon>
        <taxon>Bacillota</taxon>
        <taxon>Bacilli</taxon>
        <taxon>Bacillales</taxon>
        <taxon>Bacillaceae</taxon>
        <taxon>Alteribacter</taxon>
    </lineage>
</organism>
<keyword evidence="2" id="KW-1185">Reference proteome</keyword>
<name>A0A2W0H5E8_9BACI</name>
<sequence>MLCVAIPCPIDIVLLGLQLRLELPCIRLSGLGDNPLAEADVQRLLQVLTGIIGGLGNLGEQSE</sequence>